<name>A0ABR3LBG4_9TELE</name>
<sequence>MTTAKEADGQMRAAAVALEPRRRWVLWSKKEVLWFLIGCHMFFRLHEDLHDLCRQSDLDMERFNTSTLVSYIRMSRT</sequence>
<keyword evidence="2" id="KW-1185">Reference proteome</keyword>
<dbReference type="EMBL" id="JAYMGO010000023">
    <property type="protein sequence ID" value="KAL1250207.1"/>
    <property type="molecule type" value="Genomic_DNA"/>
</dbReference>
<evidence type="ECO:0000313" key="2">
    <source>
        <dbReference type="Proteomes" id="UP001558613"/>
    </source>
</evidence>
<dbReference type="Proteomes" id="UP001558613">
    <property type="component" value="Unassembled WGS sequence"/>
</dbReference>
<gene>
    <name evidence="1" type="ORF">QQF64_021212</name>
</gene>
<organism evidence="1 2">
    <name type="scientific">Cirrhinus molitorella</name>
    <name type="common">mud carp</name>
    <dbReference type="NCBI Taxonomy" id="172907"/>
    <lineage>
        <taxon>Eukaryota</taxon>
        <taxon>Metazoa</taxon>
        <taxon>Chordata</taxon>
        <taxon>Craniata</taxon>
        <taxon>Vertebrata</taxon>
        <taxon>Euteleostomi</taxon>
        <taxon>Actinopterygii</taxon>
        <taxon>Neopterygii</taxon>
        <taxon>Teleostei</taxon>
        <taxon>Ostariophysi</taxon>
        <taxon>Cypriniformes</taxon>
        <taxon>Cyprinidae</taxon>
        <taxon>Labeoninae</taxon>
        <taxon>Labeonini</taxon>
        <taxon>Cirrhinus</taxon>
    </lineage>
</organism>
<reference evidence="1 2" key="1">
    <citation type="submission" date="2023-09" db="EMBL/GenBank/DDBJ databases">
        <authorList>
            <person name="Wang M."/>
        </authorList>
    </citation>
    <scope>NUCLEOTIDE SEQUENCE [LARGE SCALE GENOMIC DNA]</scope>
    <source>
        <strain evidence="1">GT-2023</strain>
        <tissue evidence="1">Liver</tissue>
    </source>
</reference>
<comment type="caution">
    <text evidence="1">The sequence shown here is derived from an EMBL/GenBank/DDBJ whole genome shotgun (WGS) entry which is preliminary data.</text>
</comment>
<protein>
    <submittedName>
        <fullName evidence="1">Uncharacterized protein</fullName>
    </submittedName>
</protein>
<evidence type="ECO:0000313" key="1">
    <source>
        <dbReference type="EMBL" id="KAL1250207.1"/>
    </source>
</evidence>
<accession>A0ABR3LBG4</accession>
<proteinExistence type="predicted"/>